<dbReference type="AlphaFoldDB" id="A0A8W7PQQ7"/>
<dbReference type="Proteomes" id="UP000075882">
    <property type="component" value="Unassembled WGS sequence"/>
</dbReference>
<evidence type="ECO:0000256" key="1">
    <source>
        <dbReference type="SAM" id="MobiDB-lite"/>
    </source>
</evidence>
<protein>
    <submittedName>
        <fullName evidence="2">Uncharacterized protein</fullName>
    </submittedName>
</protein>
<feature type="compositionally biased region" description="Gly residues" evidence="1">
    <location>
        <begin position="36"/>
        <end position="48"/>
    </location>
</feature>
<feature type="region of interest" description="Disordered" evidence="1">
    <location>
        <begin position="206"/>
        <end position="229"/>
    </location>
</feature>
<organism evidence="2">
    <name type="scientific">Anopheles coluzzii</name>
    <name type="common">African malaria mosquito</name>
    <dbReference type="NCBI Taxonomy" id="1518534"/>
    <lineage>
        <taxon>Eukaryota</taxon>
        <taxon>Metazoa</taxon>
        <taxon>Ecdysozoa</taxon>
        <taxon>Arthropoda</taxon>
        <taxon>Hexapoda</taxon>
        <taxon>Insecta</taxon>
        <taxon>Pterygota</taxon>
        <taxon>Neoptera</taxon>
        <taxon>Endopterygota</taxon>
        <taxon>Diptera</taxon>
        <taxon>Nematocera</taxon>
        <taxon>Culicoidea</taxon>
        <taxon>Culicidae</taxon>
        <taxon>Anophelinae</taxon>
        <taxon>Anopheles</taxon>
    </lineage>
</organism>
<evidence type="ECO:0000313" key="2">
    <source>
        <dbReference type="EnsemblMetazoa" id="ACOM035587-PA.1"/>
    </source>
</evidence>
<dbReference type="EnsemblMetazoa" id="ACOM035587-RA">
    <property type="protein sequence ID" value="ACOM035587-PA.1"/>
    <property type="gene ID" value="ACOM035587"/>
</dbReference>
<proteinExistence type="predicted"/>
<reference evidence="2" key="1">
    <citation type="submission" date="2022-08" db="UniProtKB">
        <authorList>
            <consortium name="EnsemblMetazoa"/>
        </authorList>
    </citation>
    <scope>IDENTIFICATION</scope>
</reference>
<accession>A0A8W7PQQ7</accession>
<feature type="region of interest" description="Disordered" evidence="1">
    <location>
        <begin position="18"/>
        <end position="53"/>
    </location>
</feature>
<name>A0A8W7PQQ7_ANOCL</name>
<sequence length="550" mass="56395">MGGVIPKDSRTWRQLATSESIAAGSPRADGEEAGLGDAGFGGASGSGRGDPARSGLWERRAGCWCRLSASCDSEGIGVEAGVDEGVSDEPGCCWSGPNSAGMLPAPFGRNLAASAGLSPPNGDFGPYLPPSLFAAAAPFGTFSDGLFDLLRLLPLPALPGPFPINAPPFWAPSFCSSSFSFSTPTLPWSLSRCARSHLALRKRRLHSGHTSVKSAGPPANPASVDSAPSSPASAAAPFWRGCGSDVAHDAPDLGPVLDLDAVHALHLLVGVIEKLGLRSAYAGAPGGIGTLPPAEPPLPAPPASGPVVGRSGVTKPSRFGLAIPGSPPPCTSTRCCFSMYTFANSLSHCLHVSSASAFGVGTRDPFGPLLLSSASAPCSWIMWACSSFADGDCSRLISTPLAPSIAIEPALLLLPLPAPVSSPPPAAISFRSEEGDAACSAICAPTTSAAVPPMIRFSGLVCRNGAHGWRASSFSSSGVGRMPWRFSLCVRRKYLLQYSLQQISQNASGLTTPRRRSLSAEKFASLAACIEWGDSLRGCGVNVASSCSIV</sequence>